<keyword evidence="9" id="KW-1185">Reference proteome</keyword>
<dbReference type="GO" id="GO:0015105">
    <property type="term" value="F:arsenite transmembrane transporter activity"/>
    <property type="evidence" value="ECO:0007669"/>
    <property type="project" value="InterPro"/>
</dbReference>
<dbReference type="Proteomes" id="UP000663720">
    <property type="component" value="Chromosome"/>
</dbReference>
<dbReference type="PANTHER" id="PTHR10283:SF92">
    <property type="entry name" value="LOW-AFFINITY PHOSPHATE TRANSPORTER PHO91"/>
    <property type="match status" value="1"/>
</dbReference>
<feature type="transmembrane region" description="Helical" evidence="7">
    <location>
        <begin position="190"/>
        <end position="215"/>
    </location>
</feature>
<keyword evidence="3" id="KW-1003">Cell membrane</keyword>
<feature type="transmembrane region" description="Helical" evidence="7">
    <location>
        <begin position="285"/>
        <end position="307"/>
    </location>
</feature>
<feature type="transmembrane region" description="Helical" evidence="7">
    <location>
        <begin position="421"/>
        <end position="445"/>
    </location>
</feature>
<evidence type="ECO:0000256" key="1">
    <source>
        <dbReference type="ARBA" id="ARBA00004651"/>
    </source>
</evidence>
<feature type="transmembrane region" description="Helical" evidence="7">
    <location>
        <begin position="101"/>
        <end position="120"/>
    </location>
</feature>
<organism evidence="8 9">
    <name type="scientific">Desulfonema limicola</name>
    <dbReference type="NCBI Taxonomy" id="45656"/>
    <lineage>
        <taxon>Bacteria</taxon>
        <taxon>Pseudomonadati</taxon>
        <taxon>Thermodesulfobacteriota</taxon>
        <taxon>Desulfobacteria</taxon>
        <taxon>Desulfobacterales</taxon>
        <taxon>Desulfococcaceae</taxon>
        <taxon>Desulfonema</taxon>
    </lineage>
</organism>
<name>A0A975B9X8_9BACT</name>
<dbReference type="PIRSF" id="PIRSF002457">
    <property type="entry name" value="DASS"/>
    <property type="match status" value="1"/>
</dbReference>
<evidence type="ECO:0000256" key="3">
    <source>
        <dbReference type="ARBA" id="ARBA00022475"/>
    </source>
</evidence>
<evidence type="ECO:0000313" key="8">
    <source>
        <dbReference type="EMBL" id="QTA81676.1"/>
    </source>
</evidence>
<evidence type="ECO:0000313" key="9">
    <source>
        <dbReference type="Proteomes" id="UP000663720"/>
    </source>
</evidence>
<gene>
    <name evidence="8" type="ORF">dnl_40190</name>
</gene>
<keyword evidence="4 7" id="KW-0812">Transmembrane</keyword>
<sequence length="494" mass="53948">MSNEIMTPEQTSFDWKKYMFLSIGLILFIIVYYSPPWPDAIDPLGKHFPLSREAKGAIAVFLLAGTWWVFEVVPIGVTSITIGVLQALFLIRPAKVAFKDFMDPSVLFIFASIVIGMVFTKTGLTKRLAYKMLTVVGERTSMIYLGCFLVTGVLTHIMAHTAVAATIYPLLLAVYALYGEGNKPTKFGKGLFIGMAYVAGAGSIVTLLGAARGAVALGFFKDIVGKDITFFELSFYMFPVGWLMIFLLWGFFMIVCKPEKKVIPGLREKASQLASEQGPITSREIVAAVIIFACILVMSLRSFVPALQVIDKTAIILISTILFFIVGILDIDDLEEIPWNIILLFAGAMSIGFCLWETEAAKWMAVNWLVLFQESSGFIFIMGMAFFVMLMTNFIMNVAAIAISLPVALVIAPYLGVAPEVILFSSLVVAGMPFLLLVGAAPNAIAYDSKQFTTGEFFLYGIPASILLLIVTGLAVAVIWPIMGMPVSVPVIGN</sequence>
<evidence type="ECO:0000256" key="2">
    <source>
        <dbReference type="ARBA" id="ARBA00007349"/>
    </source>
</evidence>
<feature type="transmembrane region" description="Helical" evidence="7">
    <location>
        <begin position="132"/>
        <end position="151"/>
    </location>
</feature>
<feature type="transmembrane region" description="Helical" evidence="7">
    <location>
        <begin position="56"/>
        <end position="89"/>
    </location>
</feature>
<proteinExistence type="inferred from homology"/>
<dbReference type="PANTHER" id="PTHR10283">
    <property type="entry name" value="SOLUTE CARRIER FAMILY 13 MEMBER"/>
    <property type="match status" value="1"/>
</dbReference>
<feature type="transmembrane region" description="Helical" evidence="7">
    <location>
        <begin position="157"/>
        <end position="178"/>
    </location>
</feature>
<dbReference type="InterPro" id="IPR030676">
    <property type="entry name" value="CitT-rel"/>
</dbReference>
<keyword evidence="6 7" id="KW-0472">Membrane</keyword>
<dbReference type="PRINTS" id="PR00758">
    <property type="entry name" value="ARSENICPUMP"/>
</dbReference>
<feature type="transmembrane region" description="Helical" evidence="7">
    <location>
        <begin position="313"/>
        <end position="331"/>
    </location>
</feature>
<evidence type="ECO:0000256" key="6">
    <source>
        <dbReference type="ARBA" id="ARBA00023136"/>
    </source>
</evidence>
<dbReference type="Pfam" id="PF00939">
    <property type="entry name" value="Na_sulph_symp"/>
    <property type="match status" value="1"/>
</dbReference>
<dbReference type="InterPro" id="IPR001898">
    <property type="entry name" value="SLC13A/DASS"/>
</dbReference>
<evidence type="ECO:0000256" key="4">
    <source>
        <dbReference type="ARBA" id="ARBA00022692"/>
    </source>
</evidence>
<feature type="transmembrane region" description="Helical" evidence="7">
    <location>
        <begin position="457"/>
        <end position="480"/>
    </location>
</feature>
<dbReference type="GO" id="GO:0005315">
    <property type="term" value="F:phosphate transmembrane transporter activity"/>
    <property type="evidence" value="ECO:0007669"/>
    <property type="project" value="TreeGrafter"/>
</dbReference>
<feature type="transmembrane region" description="Helical" evidence="7">
    <location>
        <begin position="394"/>
        <end position="415"/>
    </location>
</feature>
<reference evidence="8" key="1">
    <citation type="journal article" date="2021" name="Microb. Physiol.">
        <title>Proteogenomic Insights into the Physiology of Marine, Sulfate-Reducing, Filamentous Desulfonema limicola and Desulfonema magnum.</title>
        <authorList>
            <person name="Schnaars V."/>
            <person name="Wohlbrand L."/>
            <person name="Scheve S."/>
            <person name="Hinrichs C."/>
            <person name="Reinhardt R."/>
            <person name="Rabus R."/>
        </authorList>
    </citation>
    <scope>NUCLEOTIDE SEQUENCE</scope>
    <source>
        <strain evidence="8">5ac10</strain>
    </source>
</reference>
<dbReference type="EMBL" id="CP061799">
    <property type="protein sequence ID" value="QTA81676.1"/>
    <property type="molecule type" value="Genomic_DNA"/>
</dbReference>
<dbReference type="RefSeq" id="WP_207687686.1">
    <property type="nucleotide sequence ID" value="NZ_CP061799.1"/>
</dbReference>
<comment type="subcellular location">
    <subcellularLocation>
        <location evidence="1">Cell membrane</location>
        <topology evidence="1">Multi-pass membrane protein</topology>
    </subcellularLocation>
</comment>
<protein>
    <submittedName>
        <fullName evidence="8">Sodium/sulfate symporter transmembrane domain-containing protein</fullName>
    </submittedName>
</protein>
<dbReference type="CDD" id="cd01115">
    <property type="entry name" value="SLC13_permease"/>
    <property type="match status" value="1"/>
</dbReference>
<feature type="transmembrane region" description="Helical" evidence="7">
    <location>
        <begin position="338"/>
        <end position="356"/>
    </location>
</feature>
<evidence type="ECO:0000256" key="7">
    <source>
        <dbReference type="SAM" id="Phobius"/>
    </source>
</evidence>
<comment type="similarity">
    <text evidence="2">Belongs to the SLC13A/DASS transporter (TC 2.A.47) family. DIT1 subfamily.</text>
</comment>
<dbReference type="InterPro" id="IPR000802">
    <property type="entry name" value="Arsenical_pump_ArsB"/>
</dbReference>
<keyword evidence="5 7" id="KW-1133">Transmembrane helix</keyword>
<accession>A0A975B9X8</accession>
<dbReference type="GO" id="GO:0005886">
    <property type="term" value="C:plasma membrane"/>
    <property type="evidence" value="ECO:0007669"/>
    <property type="project" value="UniProtKB-SubCell"/>
</dbReference>
<dbReference type="KEGG" id="dli:dnl_40190"/>
<dbReference type="AlphaFoldDB" id="A0A975B9X8"/>
<evidence type="ECO:0000256" key="5">
    <source>
        <dbReference type="ARBA" id="ARBA00022989"/>
    </source>
</evidence>
<feature type="transmembrane region" description="Helical" evidence="7">
    <location>
        <begin position="18"/>
        <end position="35"/>
    </location>
</feature>
<feature type="transmembrane region" description="Helical" evidence="7">
    <location>
        <begin position="235"/>
        <end position="256"/>
    </location>
</feature>
<feature type="transmembrane region" description="Helical" evidence="7">
    <location>
        <begin position="368"/>
        <end position="387"/>
    </location>
</feature>